<dbReference type="AlphaFoldDB" id="A0A846WVH6"/>
<proteinExistence type="predicted"/>
<comment type="pathway">
    <text evidence="2">Cofactor biosynthesis; tetrahydrofolate biosynthesis; 2-amino-4-hydroxy-6-hydroxymethyl-7,8-dihydropteridine diphosphate from 7,8-dihydroneopterin triphosphate: step 4/4.</text>
</comment>
<dbReference type="PANTHER" id="PTHR43071:SF1">
    <property type="entry name" value="2-AMINO-4-HYDROXY-6-HYDROXYMETHYLDIHYDROPTERIDINE PYROPHOSPHOKINASE"/>
    <property type="match status" value="1"/>
</dbReference>
<keyword evidence="4 10" id="KW-0808">Transferase</keyword>
<protein>
    <recommendedName>
        <fullName evidence="3">2-amino-4-hydroxy-6-hydroxymethyldihydropteridine diphosphokinase</fullName>
        <ecNumber evidence="3">2.7.6.3</ecNumber>
    </recommendedName>
</protein>
<keyword evidence="7" id="KW-0067">ATP-binding</keyword>
<evidence type="ECO:0000256" key="7">
    <source>
        <dbReference type="ARBA" id="ARBA00022840"/>
    </source>
</evidence>
<evidence type="ECO:0000313" key="11">
    <source>
        <dbReference type="Proteomes" id="UP000582646"/>
    </source>
</evidence>
<dbReference type="Gene3D" id="3.30.70.560">
    <property type="entry name" value="7,8-Dihydro-6-hydroxymethylpterin-pyrophosphokinase HPPK"/>
    <property type="match status" value="1"/>
</dbReference>
<name>A0A846WVH6_9ACTN</name>
<dbReference type="UniPathway" id="UPA00077">
    <property type="reaction ID" value="UER00155"/>
</dbReference>
<comment type="caution">
    <text evidence="10">The sequence shown here is derived from an EMBL/GenBank/DDBJ whole genome shotgun (WGS) entry which is preliminary data.</text>
</comment>
<keyword evidence="11" id="KW-1185">Reference proteome</keyword>
<dbReference type="PANTHER" id="PTHR43071">
    <property type="entry name" value="2-AMINO-4-HYDROXY-6-HYDROXYMETHYLDIHYDROPTERIDINE PYROPHOSPHOKINASE"/>
    <property type="match status" value="1"/>
</dbReference>
<dbReference type="Pfam" id="PF01288">
    <property type="entry name" value="HPPK"/>
    <property type="match status" value="1"/>
</dbReference>
<dbReference type="EC" id="2.7.6.3" evidence="3"/>
<evidence type="ECO:0000256" key="5">
    <source>
        <dbReference type="ARBA" id="ARBA00022741"/>
    </source>
</evidence>
<dbReference type="Proteomes" id="UP000582646">
    <property type="component" value="Unassembled WGS sequence"/>
</dbReference>
<dbReference type="GO" id="GO:0046656">
    <property type="term" value="P:folic acid biosynthetic process"/>
    <property type="evidence" value="ECO:0007669"/>
    <property type="project" value="UniProtKB-KW"/>
</dbReference>
<dbReference type="NCBIfam" id="TIGR01498">
    <property type="entry name" value="folK"/>
    <property type="match status" value="1"/>
</dbReference>
<evidence type="ECO:0000256" key="4">
    <source>
        <dbReference type="ARBA" id="ARBA00022679"/>
    </source>
</evidence>
<dbReference type="PROSITE" id="PS00794">
    <property type="entry name" value="HPPK"/>
    <property type="match status" value="1"/>
</dbReference>
<dbReference type="GO" id="GO:0046654">
    <property type="term" value="P:tetrahydrofolate biosynthetic process"/>
    <property type="evidence" value="ECO:0007669"/>
    <property type="project" value="UniProtKB-UniPathway"/>
</dbReference>
<sequence length="162" mass="17216">MSRAVLSIGANLGDAAGTVRAAIDALGPALVRASALFRTPPWGGVDQDDFVNATVLVDDPARDADGWLAFAREQEAAADRVREVRWGPRTLDVDVVAVWESDDAVLSGDPELTLPHPRAHLRAFVLVPWLDADPAAVLPGHGTVEALVRSLPADETAEVTRL</sequence>
<evidence type="ECO:0000256" key="6">
    <source>
        <dbReference type="ARBA" id="ARBA00022777"/>
    </source>
</evidence>
<evidence type="ECO:0000259" key="9">
    <source>
        <dbReference type="PROSITE" id="PS00794"/>
    </source>
</evidence>
<keyword evidence="5" id="KW-0547">Nucleotide-binding</keyword>
<evidence type="ECO:0000256" key="1">
    <source>
        <dbReference type="ARBA" id="ARBA00000198"/>
    </source>
</evidence>
<feature type="domain" description="7,8-dihydro-6-hydroxymethylpterin-pyrophosphokinase" evidence="9">
    <location>
        <begin position="85"/>
        <end position="96"/>
    </location>
</feature>
<dbReference type="InterPro" id="IPR000550">
    <property type="entry name" value="Hppk"/>
</dbReference>
<dbReference type="GO" id="GO:0016301">
    <property type="term" value="F:kinase activity"/>
    <property type="evidence" value="ECO:0007669"/>
    <property type="project" value="UniProtKB-KW"/>
</dbReference>
<gene>
    <name evidence="10" type="primary">folK</name>
    <name evidence="10" type="ORF">HF999_01880</name>
</gene>
<reference evidence="10 11" key="1">
    <citation type="submission" date="2020-04" db="EMBL/GenBank/DDBJ databases">
        <title>MicrobeNet Type strains.</title>
        <authorList>
            <person name="Nicholson A.C."/>
        </authorList>
    </citation>
    <scope>NUCLEOTIDE SEQUENCE [LARGE SCALE GENOMIC DNA]</scope>
    <source>
        <strain evidence="10 11">DSM 44113</strain>
    </source>
</reference>
<dbReference type="GO" id="GO:0005524">
    <property type="term" value="F:ATP binding"/>
    <property type="evidence" value="ECO:0007669"/>
    <property type="project" value="UniProtKB-KW"/>
</dbReference>
<dbReference type="EMBL" id="JAAXOQ010000002">
    <property type="protein sequence ID" value="NKY17128.1"/>
    <property type="molecule type" value="Genomic_DNA"/>
</dbReference>
<dbReference type="RefSeq" id="WP_168544247.1">
    <property type="nucleotide sequence ID" value="NZ_BAAAKS010000025.1"/>
</dbReference>
<dbReference type="SUPFAM" id="SSF55083">
    <property type="entry name" value="6-hydroxymethyl-7,8-dihydropterin pyrophosphokinase, HPPK"/>
    <property type="match status" value="1"/>
</dbReference>
<evidence type="ECO:0000256" key="8">
    <source>
        <dbReference type="ARBA" id="ARBA00022909"/>
    </source>
</evidence>
<organism evidence="10 11">
    <name type="scientific">Tsukamurella spumae</name>
    <dbReference type="NCBI Taxonomy" id="44753"/>
    <lineage>
        <taxon>Bacteria</taxon>
        <taxon>Bacillati</taxon>
        <taxon>Actinomycetota</taxon>
        <taxon>Actinomycetes</taxon>
        <taxon>Mycobacteriales</taxon>
        <taxon>Tsukamurellaceae</taxon>
        <taxon>Tsukamurella</taxon>
    </lineage>
</organism>
<dbReference type="CDD" id="cd00483">
    <property type="entry name" value="HPPK"/>
    <property type="match status" value="1"/>
</dbReference>
<evidence type="ECO:0000313" key="10">
    <source>
        <dbReference type="EMBL" id="NKY17128.1"/>
    </source>
</evidence>
<keyword evidence="8" id="KW-0289">Folate biosynthesis</keyword>
<dbReference type="InterPro" id="IPR035907">
    <property type="entry name" value="Hppk_sf"/>
</dbReference>
<dbReference type="GO" id="GO:0003848">
    <property type="term" value="F:2-amino-4-hydroxy-6-hydroxymethyldihydropteridine diphosphokinase activity"/>
    <property type="evidence" value="ECO:0007669"/>
    <property type="project" value="UniProtKB-EC"/>
</dbReference>
<evidence type="ECO:0000256" key="3">
    <source>
        <dbReference type="ARBA" id="ARBA00013253"/>
    </source>
</evidence>
<comment type="catalytic activity">
    <reaction evidence="1">
        <text>6-hydroxymethyl-7,8-dihydropterin + ATP = (7,8-dihydropterin-6-yl)methyl diphosphate + AMP + H(+)</text>
        <dbReference type="Rhea" id="RHEA:11412"/>
        <dbReference type="ChEBI" id="CHEBI:15378"/>
        <dbReference type="ChEBI" id="CHEBI:30616"/>
        <dbReference type="ChEBI" id="CHEBI:44841"/>
        <dbReference type="ChEBI" id="CHEBI:72950"/>
        <dbReference type="ChEBI" id="CHEBI:456215"/>
        <dbReference type="EC" id="2.7.6.3"/>
    </reaction>
</comment>
<accession>A0A846WVH6</accession>
<evidence type="ECO:0000256" key="2">
    <source>
        <dbReference type="ARBA" id="ARBA00005051"/>
    </source>
</evidence>
<keyword evidence="6 10" id="KW-0418">Kinase</keyword>